<protein>
    <submittedName>
        <fullName evidence="3">NAD-dependent epimerase/dehydratase family protein</fullName>
    </submittedName>
</protein>
<keyword evidence="4" id="KW-1185">Reference proteome</keyword>
<reference evidence="3 4" key="1">
    <citation type="submission" date="2023-09" db="EMBL/GenBank/DDBJ databases">
        <title>Complete Genome and Methylome dissection of Bacillus brevis NEB573 original source of BbsI restriction endonuclease.</title>
        <authorList>
            <person name="Fomenkov A."/>
            <person name="Roberts R.D."/>
        </authorList>
    </citation>
    <scope>NUCLEOTIDE SEQUENCE [LARGE SCALE GENOMIC DNA]</scope>
    <source>
        <strain evidence="3 4">NEB573</strain>
    </source>
</reference>
<proteinExistence type="inferred from homology"/>
<evidence type="ECO:0000313" key="4">
    <source>
        <dbReference type="Proteomes" id="UP001256827"/>
    </source>
</evidence>
<dbReference type="EMBL" id="CP134050">
    <property type="protein sequence ID" value="WNC16634.1"/>
    <property type="molecule type" value="Genomic_DNA"/>
</dbReference>
<dbReference type="InterPro" id="IPR036291">
    <property type="entry name" value="NAD(P)-bd_dom_sf"/>
</dbReference>
<gene>
    <name evidence="3" type="ORF">RGB73_10055</name>
</gene>
<dbReference type="PANTHER" id="PTHR43000">
    <property type="entry name" value="DTDP-D-GLUCOSE 4,6-DEHYDRATASE-RELATED"/>
    <property type="match status" value="1"/>
</dbReference>
<comment type="similarity">
    <text evidence="1">Belongs to the NAD(P)-dependent epimerase/dehydratase family.</text>
</comment>
<feature type="domain" description="NAD-dependent epimerase/dehydratase" evidence="2">
    <location>
        <begin position="3"/>
        <end position="213"/>
    </location>
</feature>
<dbReference type="RefSeq" id="WP_310771474.1">
    <property type="nucleotide sequence ID" value="NZ_CP134050.1"/>
</dbReference>
<accession>A0ABY9TAZ6</accession>
<dbReference type="InterPro" id="IPR001509">
    <property type="entry name" value="Epimerase_deHydtase"/>
</dbReference>
<dbReference type="Gene3D" id="3.40.50.720">
    <property type="entry name" value="NAD(P)-binding Rossmann-like Domain"/>
    <property type="match status" value="1"/>
</dbReference>
<name>A0ABY9TAZ6_BREBE</name>
<evidence type="ECO:0000313" key="3">
    <source>
        <dbReference type="EMBL" id="WNC16634.1"/>
    </source>
</evidence>
<dbReference type="Pfam" id="PF01370">
    <property type="entry name" value="Epimerase"/>
    <property type="match status" value="1"/>
</dbReference>
<dbReference type="Proteomes" id="UP001256827">
    <property type="component" value="Chromosome"/>
</dbReference>
<dbReference type="SUPFAM" id="SSF51735">
    <property type="entry name" value="NAD(P)-binding Rossmann-fold domains"/>
    <property type="match status" value="1"/>
</dbReference>
<evidence type="ECO:0000256" key="1">
    <source>
        <dbReference type="ARBA" id="ARBA00007637"/>
    </source>
</evidence>
<organism evidence="3 4">
    <name type="scientific">Brevibacillus brevis</name>
    <name type="common">Bacillus brevis</name>
    <dbReference type="NCBI Taxonomy" id="1393"/>
    <lineage>
        <taxon>Bacteria</taxon>
        <taxon>Bacillati</taxon>
        <taxon>Bacillota</taxon>
        <taxon>Bacilli</taxon>
        <taxon>Bacillales</taxon>
        <taxon>Paenibacillaceae</taxon>
        <taxon>Brevibacillus</taxon>
    </lineage>
</organism>
<sequence length="298" mass="32859">MRVLITGATGFIGSHLVKGLLADGHSIFILKRSGSDCSRLADVWKDLTAVDLDRGRWQSLFERGGGVEAIIHAATSYGRHGESLAELVQANVAFPLQLLELAQRQGTALFINTDTFSSAPAVLSAHFRGYNLTKRQFLEWGKEIAATRASLCFRNMRLEHVYGPFDGEKKFVPSVIKSCLDHVPELKLTAGEQRRDFIYVEDVVAAYRTVLAQGLNQGCSFAEYQVGTGVATSIQEFVRLVHRLTDSRTNLSFGALPYADHEIMLSKADNAGLRELGWSWKVGLPDGIGKIVESMTDR</sequence>
<evidence type="ECO:0000259" key="2">
    <source>
        <dbReference type="Pfam" id="PF01370"/>
    </source>
</evidence>